<evidence type="ECO:0000313" key="4">
    <source>
        <dbReference type="Proteomes" id="UP001519654"/>
    </source>
</evidence>
<organism evidence="3 4">
    <name type="scientific">Paractinoplanes bogorensis</name>
    <dbReference type="NCBI Taxonomy" id="1610840"/>
    <lineage>
        <taxon>Bacteria</taxon>
        <taxon>Bacillati</taxon>
        <taxon>Actinomycetota</taxon>
        <taxon>Actinomycetes</taxon>
        <taxon>Micromonosporales</taxon>
        <taxon>Micromonosporaceae</taxon>
        <taxon>Paractinoplanes</taxon>
    </lineage>
</organism>
<dbReference type="Proteomes" id="UP001519654">
    <property type="component" value="Unassembled WGS sequence"/>
</dbReference>
<keyword evidence="4" id="KW-1185">Reference proteome</keyword>
<dbReference type="EMBL" id="JAHKKG010000008">
    <property type="protein sequence ID" value="MBU2667029.1"/>
    <property type="molecule type" value="Genomic_DNA"/>
</dbReference>
<sequence>MDTWWRARPSGPPFGDWVTELVSAAFAGGADLGTPRFLLARTHDHWATGVACAAAELDASMSVDDRGRDLFAFVGWISAADGDPVVLPGLADWVAHRTNWAGATYTTWCRPDWEMHYADAAIVQPSVPEDPPWSTGIHPGSAGSAPLITDPARVALHPEADAARLWTAGVASTEPFVLVTGWPRADALDVDRLTHATVRGLSEPAVIVRRGTPSVIVSRPAPAPEPGDDIHPDPSVAVDPGRRRGFRELWTDVVMPPATQAELRALRDDVDRCLKENAELRARVDELTARLSDRQRGTEGGDAAHG</sequence>
<proteinExistence type="predicted"/>
<evidence type="ECO:0000256" key="1">
    <source>
        <dbReference type="SAM" id="Coils"/>
    </source>
</evidence>
<name>A0ABS5YU98_9ACTN</name>
<protein>
    <submittedName>
        <fullName evidence="3">Uncharacterized protein</fullName>
    </submittedName>
</protein>
<keyword evidence="1" id="KW-0175">Coiled coil</keyword>
<reference evidence="3 4" key="1">
    <citation type="submission" date="2021-06" db="EMBL/GenBank/DDBJ databases">
        <title>Actinoplanes lichenicola sp. nov., and Actinoplanes ovalisporus sp. nov., isolated from lichen in Thailand.</title>
        <authorList>
            <person name="Saeng-In P."/>
            <person name="Kanchanasin P."/>
            <person name="Yuki M."/>
            <person name="Kudo T."/>
            <person name="Ohkuma M."/>
            <person name="Phongsopitanun W."/>
            <person name="Tanasupawat S."/>
        </authorList>
    </citation>
    <scope>NUCLEOTIDE SEQUENCE [LARGE SCALE GENOMIC DNA]</scope>
    <source>
        <strain evidence="3 4">NBRC 110975</strain>
    </source>
</reference>
<accession>A0ABS5YU98</accession>
<gene>
    <name evidence="3" type="ORF">KOI35_26300</name>
</gene>
<evidence type="ECO:0000313" key="3">
    <source>
        <dbReference type="EMBL" id="MBU2667029.1"/>
    </source>
</evidence>
<feature type="region of interest" description="Disordered" evidence="2">
    <location>
        <begin position="219"/>
        <end position="240"/>
    </location>
</feature>
<feature type="coiled-coil region" evidence="1">
    <location>
        <begin position="263"/>
        <end position="290"/>
    </location>
</feature>
<comment type="caution">
    <text evidence="3">The sequence shown here is derived from an EMBL/GenBank/DDBJ whole genome shotgun (WGS) entry which is preliminary data.</text>
</comment>
<dbReference type="RefSeq" id="WP_215791254.1">
    <property type="nucleotide sequence ID" value="NZ_JAHKKG010000008.1"/>
</dbReference>
<evidence type="ECO:0000256" key="2">
    <source>
        <dbReference type="SAM" id="MobiDB-lite"/>
    </source>
</evidence>